<evidence type="ECO:0008006" key="5">
    <source>
        <dbReference type="Google" id="ProtNLM"/>
    </source>
</evidence>
<reference evidence="3 4" key="1">
    <citation type="journal article" date="2014" name="Int. J. Syst. Evol. Microbiol.">
        <title>Complete genome sequence of Corynebacterium casei LMG S-19264T (=DSM 44701T), isolated from a smear-ripened cheese.</title>
        <authorList>
            <consortium name="US DOE Joint Genome Institute (JGI-PGF)"/>
            <person name="Walter F."/>
            <person name="Albersmeier A."/>
            <person name="Kalinowski J."/>
            <person name="Ruckert C."/>
        </authorList>
    </citation>
    <scope>NUCLEOTIDE SEQUENCE [LARGE SCALE GENOMIC DNA]</scope>
    <source>
        <strain evidence="3 4">KCTC 12866</strain>
    </source>
</reference>
<evidence type="ECO:0000313" key="3">
    <source>
        <dbReference type="EMBL" id="GHB67451.1"/>
    </source>
</evidence>
<keyword evidence="4" id="KW-1185">Reference proteome</keyword>
<keyword evidence="1" id="KW-0472">Membrane</keyword>
<dbReference type="PANTHER" id="PTHR37841">
    <property type="entry name" value="GLR2918 PROTEIN"/>
    <property type="match status" value="1"/>
</dbReference>
<dbReference type="RefSeq" id="WP_189564398.1">
    <property type="nucleotide sequence ID" value="NZ_BMXF01000002.1"/>
</dbReference>
<keyword evidence="1" id="KW-0812">Transmembrane</keyword>
<proteinExistence type="predicted"/>
<evidence type="ECO:0000313" key="4">
    <source>
        <dbReference type="Proteomes" id="UP000598271"/>
    </source>
</evidence>
<dbReference type="EMBL" id="BMXF01000002">
    <property type="protein sequence ID" value="GHB67451.1"/>
    <property type="molecule type" value="Genomic_DNA"/>
</dbReference>
<keyword evidence="1" id="KW-1133">Transmembrane helix</keyword>
<protein>
    <recommendedName>
        <fullName evidence="5">WG repeat-containing protein</fullName>
    </recommendedName>
</protein>
<comment type="caution">
    <text evidence="3">The sequence shown here is derived from an EMBL/GenBank/DDBJ whole genome shotgun (WGS) entry which is preliminary data.</text>
</comment>
<accession>A0A8J3D3A9</accession>
<dbReference type="PANTHER" id="PTHR37841:SF1">
    <property type="entry name" value="DUF3298 DOMAIN-CONTAINING PROTEIN"/>
    <property type="match status" value="1"/>
</dbReference>
<feature type="chain" id="PRO_5035271182" description="WG repeat-containing protein" evidence="2">
    <location>
        <begin position="21"/>
        <end position="399"/>
    </location>
</feature>
<gene>
    <name evidence="3" type="ORF">GCM10007390_20950</name>
</gene>
<dbReference type="InterPro" id="IPR032774">
    <property type="entry name" value="WG_beta_rep"/>
</dbReference>
<evidence type="ECO:0000256" key="1">
    <source>
        <dbReference type="SAM" id="Phobius"/>
    </source>
</evidence>
<feature type="signal peptide" evidence="2">
    <location>
        <begin position="1"/>
        <end position="20"/>
    </location>
</feature>
<organism evidence="3 4">
    <name type="scientific">Persicitalea jodogahamensis</name>
    <dbReference type="NCBI Taxonomy" id="402147"/>
    <lineage>
        <taxon>Bacteria</taxon>
        <taxon>Pseudomonadati</taxon>
        <taxon>Bacteroidota</taxon>
        <taxon>Cytophagia</taxon>
        <taxon>Cytophagales</taxon>
        <taxon>Spirosomataceae</taxon>
        <taxon>Persicitalea</taxon>
    </lineage>
</organism>
<keyword evidence="2" id="KW-0732">Signal</keyword>
<name>A0A8J3D3A9_9BACT</name>
<feature type="transmembrane region" description="Helical" evidence="1">
    <location>
        <begin position="374"/>
        <end position="392"/>
    </location>
</feature>
<dbReference type="Pfam" id="PF14903">
    <property type="entry name" value="WG_beta_rep"/>
    <property type="match status" value="6"/>
</dbReference>
<evidence type="ECO:0000256" key="2">
    <source>
        <dbReference type="SAM" id="SignalP"/>
    </source>
</evidence>
<dbReference type="AlphaFoldDB" id="A0A8J3D3A9"/>
<sequence length="399" mass="46760">MKNVIYTILVLMVFIEPANAQSINSQYVFYGSDKIAVDSIFPAWEGIKLFKTRSNRWGAIDENEKVIIYPKYRILTYFKEDLAIFWKDINNNGFVDREGNEVHKGSYTEIRPFEGGLSEVWHSTGQKFRKEDGYTFENNPFDVRRNYLNRAFDLLIPQKYDSVGVYIHKRLRVVKKTNKFGFLDENGKEIIPPILDDIDLDSVYFWKELRRIGIGGKFGYLNTQKKELAIDFSYNETLPSNSNITWVKVDQTWYLIDMNLRVLKEADYKSVRWIVPSKVSAAQTDLGYLLIDSDGHELCDQKYDFIFMADEGVAPVMKNGKFGYIDLDGNQIVAPIYEKVFHFKNGQGLVLDKYAYWYINQNGEKSWHRMKPSVLINILIVILLCPLCLWTYRLTRNYW</sequence>
<dbReference type="Proteomes" id="UP000598271">
    <property type="component" value="Unassembled WGS sequence"/>
</dbReference>